<dbReference type="InterPro" id="IPR017853">
    <property type="entry name" value="GH"/>
</dbReference>
<feature type="chain" id="PRO_5045536886" evidence="1">
    <location>
        <begin position="24"/>
        <end position="465"/>
    </location>
</feature>
<feature type="signal peptide" evidence="1">
    <location>
        <begin position="1"/>
        <end position="23"/>
    </location>
</feature>
<proteinExistence type="predicted"/>
<protein>
    <submittedName>
        <fullName evidence="2">Uncharacterized protein</fullName>
    </submittedName>
</protein>
<gene>
    <name evidence="2" type="ORF">ACFSHS_08035</name>
</gene>
<name>A0ABW4X9T8_9ACTN</name>
<dbReference type="RefSeq" id="WP_376873901.1">
    <property type="nucleotide sequence ID" value="NZ_JBHUHP010000009.1"/>
</dbReference>
<organism evidence="2 3">
    <name type="scientific">Blastococcus deserti</name>
    <dbReference type="NCBI Taxonomy" id="2259033"/>
    <lineage>
        <taxon>Bacteria</taxon>
        <taxon>Bacillati</taxon>
        <taxon>Actinomycetota</taxon>
        <taxon>Actinomycetes</taxon>
        <taxon>Geodermatophilales</taxon>
        <taxon>Geodermatophilaceae</taxon>
        <taxon>Blastococcus</taxon>
    </lineage>
</organism>
<keyword evidence="3" id="KW-1185">Reference proteome</keyword>
<evidence type="ECO:0000313" key="3">
    <source>
        <dbReference type="Proteomes" id="UP001597402"/>
    </source>
</evidence>
<evidence type="ECO:0000256" key="1">
    <source>
        <dbReference type="SAM" id="SignalP"/>
    </source>
</evidence>
<dbReference type="InterPro" id="IPR006311">
    <property type="entry name" value="TAT_signal"/>
</dbReference>
<reference evidence="3" key="1">
    <citation type="journal article" date="2019" name="Int. J. Syst. Evol. Microbiol.">
        <title>The Global Catalogue of Microorganisms (GCM) 10K type strain sequencing project: providing services to taxonomists for standard genome sequencing and annotation.</title>
        <authorList>
            <consortium name="The Broad Institute Genomics Platform"/>
            <consortium name="The Broad Institute Genome Sequencing Center for Infectious Disease"/>
            <person name="Wu L."/>
            <person name="Ma J."/>
        </authorList>
    </citation>
    <scope>NUCLEOTIDE SEQUENCE [LARGE SCALE GENOMIC DNA]</scope>
    <source>
        <strain evidence="3">JCM 3338</strain>
    </source>
</reference>
<keyword evidence="1" id="KW-0732">Signal</keyword>
<dbReference type="SUPFAM" id="SSF51445">
    <property type="entry name" value="(Trans)glycosidases"/>
    <property type="match status" value="1"/>
</dbReference>
<comment type="caution">
    <text evidence="2">The sequence shown here is derived from an EMBL/GenBank/DDBJ whole genome shotgun (WGS) entry which is preliminary data.</text>
</comment>
<dbReference type="EMBL" id="JBHUHP010000009">
    <property type="protein sequence ID" value="MFD2091526.1"/>
    <property type="molecule type" value="Genomic_DNA"/>
</dbReference>
<dbReference type="Proteomes" id="UP001597402">
    <property type="component" value="Unassembled WGS sequence"/>
</dbReference>
<evidence type="ECO:0000313" key="2">
    <source>
        <dbReference type="EMBL" id="MFD2091526.1"/>
    </source>
</evidence>
<dbReference type="PROSITE" id="PS51318">
    <property type="entry name" value="TAT"/>
    <property type="match status" value="1"/>
</dbReference>
<sequence length="465" mass="52224">MTTKWSRRAVLTAGIAAAAAVVAGDAPVRREPTSSLRAHWSDDLCENYAINIKSFYAKSVYQYADAVFDLITDLGVRTVRERVATGSSLGAQQQRAMQIRLAASGVRWHATVATLADWPRAEQATDAALKVFTEFYGPRLDGLGSLLHSLGGCNEVDGSVVNGEVDPQWAAHARLMQRILWERVRSDRAFDGVPVVGPSTRTDVTPERARLLGDLSAWSDWGNAHMYNRGVSPTKNIDRHLEILRPCFPHADRWFFTETGYNDSRATNRGATVSEEAAATYAVRGICDFFKRGSIYGRFELLDDPDPINTETQQSINFTSDPEAHYGLVAVPDSRSDASPDNWRRKPEFFATQRFLRLMDDRGQRPRTQPLEADIWSSHRLQRLVAYKRDGRHYLLLWRDVEVESQYYRGRGFDVPAASVRVQLRTPRPAAVYVPRYSDVPVRTQPPRTEITVEVAGDLVIVELG</sequence>
<accession>A0ABW4X9T8</accession>